<feature type="transmembrane region" description="Helical" evidence="1">
    <location>
        <begin position="156"/>
        <end position="179"/>
    </location>
</feature>
<dbReference type="SUPFAM" id="SSF55073">
    <property type="entry name" value="Nucleotide cyclase"/>
    <property type="match status" value="1"/>
</dbReference>
<dbReference type="RefSeq" id="WP_114726299.1">
    <property type="nucleotide sequence ID" value="NZ_JABEQI010000002.1"/>
</dbReference>
<keyword evidence="1" id="KW-0812">Transmembrane</keyword>
<feature type="domain" description="GGDEF" evidence="3">
    <location>
        <begin position="370"/>
        <end position="504"/>
    </location>
</feature>
<name>A0A370G8G1_GLULI</name>
<dbReference type="Gene3D" id="3.30.70.270">
    <property type="match status" value="1"/>
</dbReference>
<keyword evidence="6" id="KW-1185">Reference proteome</keyword>
<dbReference type="Pfam" id="PF00563">
    <property type="entry name" value="EAL"/>
    <property type="match status" value="1"/>
</dbReference>
<dbReference type="SMART" id="SM00052">
    <property type="entry name" value="EAL"/>
    <property type="match status" value="1"/>
</dbReference>
<dbReference type="Gene3D" id="3.20.20.450">
    <property type="entry name" value="EAL domain"/>
    <property type="match status" value="1"/>
</dbReference>
<proteinExistence type="predicted"/>
<dbReference type="CDD" id="cd01949">
    <property type="entry name" value="GGDEF"/>
    <property type="match status" value="1"/>
</dbReference>
<dbReference type="EMBL" id="QQAW01000002">
    <property type="protein sequence ID" value="RDI39416.1"/>
    <property type="molecule type" value="Genomic_DNA"/>
</dbReference>
<feature type="transmembrane region" description="Helical" evidence="1">
    <location>
        <begin position="61"/>
        <end position="82"/>
    </location>
</feature>
<dbReference type="Pfam" id="PF00990">
    <property type="entry name" value="GGDEF"/>
    <property type="match status" value="1"/>
</dbReference>
<keyword evidence="1" id="KW-0472">Membrane</keyword>
<dbReference type="SMART" id="SM00267">
    <property type="entry name" value="GGDEF"/>
    <property type="match status" value="1"/>
</dbReference>
<dbReference type="PANTHER" id="PTHR44757:SF2">
    <property type="entry name" value="BIOFILM ARCHITECTURE MAINTENANCE PROTEIN MBAA"/>
    <property type="match status" value="1"/>
</dbReference>
<evidence type="ECO:0000313" key="4">
    <source>
        <dbReference type="EMBL" id="MBB2185612.1"/>
    </source>
</evidence>
<dbReference type="InterPro" id="IPR000160">
    <property type="entry name" value="GGDEF_dom"/>
</dbReference>
<dbReference type="InterPro" id="IPR035919">
    <property type="entry name" value="EAL_sf"/>
</dbReference>
<evidence type="ECO:0000259" key="2">
    <source>
        <dbReference type="PROSITE" id="PS50883"/>
    </source>
</evidence>
<evidence type="ECO:0000256" key="1">
    <source>
        <dbReference type="SAM" id="Phobius"/>
    </source>
</evidence>
<accession>A0A370G8G1</accession>
<dbReference type="PROSITE" id="PS50883">
    <property type="entry name" value="EAL"/>
    <property type="match status" value="1"/>
</dbReference>
<reference evidence="4 7" key="2">
    <citation type="submission" date="2020-04" db="EMBL/GenBank/DDBJ databases">
        <title>Description of novel Gluconacetobacter.</title>
        <authorList>
            <person name="Sombolestani A."/>
        </authorList>
    </citation>
    <scope>NUCLEOTIDE SEQUENCE [LARGE SCALE GENOMIC DNA]</scope>
    <source>
        <strain evidence="4 7">LMG 1382</strain>
    </source>
</reference>
<protein>
    <submittedName>
        <fullName evidence="5">Diguanylate cyclase/phosphodiesterase</fullName>
    </submittedName>
    <submittedName>
        <fullName evidence="4">EAL domain-containing protein</fullName>
    </submittedName>
</protein>
<dbReference type="PROSITE" id="PS50887">
    <property type="entry name" value="GGDEF"/>
    <property type="match status" value="1"/>
</dbReference>
<dbReference type="Gene3D" id="3.30.450.20">
    <property type="entry name" value="PAS domain"/>
    <property type="match status" value="1"/>
</dbReference>
<organism evidence="5 6">
    <name type="scientific">Gluconacetobacter liquefaciens</name>
    <name type="common">Acetobacter liquefaciens</name>
    <dbReference type="NCBI Taxonomy" id="89584"/>
    <lineage>
        <taxon>Bacteria</taxon>
        <taxon>Pseudomonadati</taxon>
        <taxon>Pseudomonadota</taxon>
        <taxon>Alphaproteobacteria</taxon>
        <taxon>Acetobacterales</taxon>
        <taxon>Acetobacteraceae</taxon>
        <taxon>Gluconacetobacter</taxon>
    </lineage>
</organism>
<dbReference type="CDD" id="cd01948">
    <property type="entry name" value="EAL"/>
    <property type="match status" value="1"/>
</dbReference>
<dbReference type="InterPro" id="IPR001633">
    <property type="entry name" value="EAL_dom"/>
</dbReference>
<dbReference type="InterPro" id="IPR052155">
    <property type="entry name" value="Biofilm_reg_signaling"/>
</dbReference>
<reference evidence="5 6" key="1">
    <citation type="submission" date="2018-07" db="EMBL/GenBank/DDBJ databases">
        <title>Genomic Encyclopedia of Type Strains, Phase IV (KMG-IV): sequencing the most valuable type-strain genomes for metagenomic binning, comparative biology and taxonomic classification.</title>
        <authorList>
            <person name="Goeker M."/>
        </authorList>
    </citation>
    <scope>NUCLEOTIDE SEQUENCE [LARGE SCALE GENOMIC DNA]</scope>
    <source>
        <strain evidence="5 6">DSM 5603</strain>
    </source>
</reference>
<evidence type="ECO:0000313" key="7">
    <source>
        <dbReference type="Proteomes" id="UP000562982"/>
    </source>
</evidence>
<comment type="caution">
    <text evidence="5">The sequence shown here is derived from an EMBL/GenBank/DDBJ whole genome shotgun (WGS) entry which is preliminary data.</text>
</comment>
<keyword evidence="1" id="KW-1133">Transmembrane helix</keyword>
<gene>
    <name evidence="5" type="ORF">C7453_102204</name>
    <name evidence="4" type="ORF">HLH32_04305</name>
</gene>
<evidence type="ECO:0000313" key="5">
    <source>
        <dbReference type="EMBL" id="RDI39416.1"/>
    </source>
</evidence>
<feature type="domain" description="EAL" evidence="2">
    <location>
        <begin position="513"/>
        <end position="764"/>
    </location>
</feature>
<feature type="transmembrane region" description="Helical" evidence="1">
    <location>
        <begin position="38"/>
        <end position="55"/>
    </location>
</feature>
<feature type="transmembrane region" description="Helical" evidence="1">
    <location>
        <begin position="129"/>
        <end position="149"/>
    </location>
</feature>
<dbReference type="Proteomes" id="UP000254958">
    <property type="component" value="Unassembled WGS sequence"/>
</dbReference>
<dbReference type="InterPro" id="IPR029787">
    <property type="entry name" value="Nucleotide_cyclase"/>
</dbReference>
<dbReference type="NCBIfam" id="TIGR00254">
    <property type="entry name" value="GGDEF"/>
    <property type="match status" value="1"/>
</dbReference>
<evidence type="ECO:0000259" key="3">
    <source>
        <dbReference type="PROSITE" id="PS50887"/>
    </source>
</evidence>
<dbReference type="AlphaFoldDB" id="A0A370G8G1"/>
<dbReference type="InterPro" id="IPR043128">
    <property type="entry name" value="Rev_trsase/Diguanyl_cyclase"/>
</dbReference>
<dbReference type="Proteomes" id="UP000562982">
    <property type="component" value="Unassembled WGS sequence"/>
</dbReference>
<evidence type="ECO:0000313" key="6">
    <source>
        <dbReference type="Proteomes" id="UP000254958"/>
    </source>
</evidence>
<dbReference type="SUPFAM" id="SSF141868">
    <property type="entry name" value="EAL domain-like"/>
    <property type="match status" value="1"/>
</dbReference>
<sequence>MKSLNWPFGREDWFGTGEVESSELAVARYHRCAQTLPTMYVILMVNAWLLGAVFARQAPGWLSLLCPALGTLFCVVRMRAWLQARKADPTLDQVLAALANTSRLSIGLVIIQAGWAFALYFYGDEATRSFLFFFIATTTLAVIYCLAHLRVAAIRLAIIANVTLFILCLVSGTSIHLAAAMSLLVDSIGGLGVLTSTYRDFSKTVNARAEEQRRAKEQELLLRMIDNMPVAVMTVEPQTYIINYANQMSKALIRSIEHLLPIRADDLIGTSIDVFHRSPAHQRGILADPNNLPHNARIRLGDEVLDLKISAITAMDGHYMAPMLTWALVTKEVEAENRIRYLAHYDALTELPNRITFRRELEDRLATPGNRVGLLYVDLDGFKLVNDTRGHQIGDALLQQVAARLKMVCNGPAVTLTRLGGDEFAVLLPHDSRQQALLLADLIVTALGAPFDLDYDRTIRIGASVGVALAPEHGGEPDILLSRADMALYAAKEAGRGTARLFSPDLEKQVQERVRLEEELRSALASGDGLFVFYQPIVDIPSGRVTSREALARWHHPEQGWVSPGRFVPVAEQCGLIDQLGAFILDRACRSAAQWADEAHVAVNVSAMQLGKGTLVDLVSATLSASGLPAERLEIEVTETALLSDEHRGIQELLSLREMGVRISLDDFGTGYSSLAHLRTFAFDKIKIDGSFVRDALERPECAAVVRAIADLGQRLGVRIVAEGVETEDQLELVRAEGCREVQGYLYGRPAPGEADALLIAGLDSRR</sequence>
<dbReference type="PANTHER" id="PTHR44757">
    <property type="entry name" value="DIGUANYLATE CYCLASE DGCP"/>
    <property type="match status" value="1"/>
</dbReference>
<feature type="transmembrane region" description="Helical" evidence="1">
    <location>
        <begin position="103"/>
        <end position="123"/>
    </location>
</feature>
<dbReference type="EMBL" id="JABEQI010000002">
    <property type="protein sequence ID" value="MBB2185612.1"/>
    <property type="molecule type" value="Genomic_DNA"/>
</dbReference>